<evidence type="ECO:0000256" key="11">
    <source>
        <dbReference type="ARBA" id="ARBA00071217"/>
    </source>
</evidence>
<comment type="caution">
    <text evidence="16">The sequence shown here is derived from an EMBL/GenBank/DDBJ whole genome shotgun (WGS) entry which is preliminary data.</text>
</comment>
<dbReference type="GO" id="GO:0006950">
    <property type="term" value="P:response to stress"/>
    <property type="evidence" value="ECO:0007669"/>
    <property type="project" value="UniProtKB-ARBA"/>
</dbReference>
<dbReference type="STRING" id="966.BTA35_0212190"/>
<keyword evidence="7 13" id="KW-0564">Palmitate</keyword>
<dbReference type="PANTHER" id="PTHR10612">
    <property type="entry name" value="APOLIPOPROTEIN D"/>
    <property type="match status" value="1"/>
</dbReference>
<dbReference type="GO" id="GO:0008289">
    <property type="term" value="F:lipid binding"/>
    <property type="evidence" value="ECO:0007669"/>
    <property type="project" value="UniProtKB-UniRule"/>
</dbReference>
<organism evidence="16 17">
    <name type="scientific">Oceanospirillum linum</name>
    <dbReference type="NCBI Taxonomy" id="966"/>
    <lineage>
        <taxon>Bacteria</taxon>
        <taxon>Pseudomonadati</taxon>
        <taxon>Pseudomonadota</taxon>
        <taxon>Gammaproteobacteria</taxon>
        <taxon>Oceanospirillales</taxon>
        <taxon>Oceanospirillaceae</taxon>
        <taxon>Oceanospirillum</taxon>
    </lineage>
</organism>
<dbReference type="PANTHER" id="PTHR10612:SF34">
    <property type="entry name" value="APOLIPOPROTEIN D"/>
    <property type="match status" value="1"/>
</dbReference>
<dbReference type="InterPro" id="IPR022271">
    <property type="entry name" value="Lipocalin_ApoD"/>
</dbReference>
<accession>A0A1T1H9V6</accession>
<name>A0A1T1H9V6_OCELI</name>
<evidence type="ECO:0000256" key="5">
    <source>
        <dbReference type="ARBA" id="ARBA00023121"/>
    </source>
</evidence>
<evidence type="ECO:0000259" key="15">
    <source>
        <dbReference type="Pfam" id="PF08212"/>
    </source>
</evidence>
<proteinExistence type="inferred from homology"/>
<keyword evidence="5 12" id="KW-0446">Lipid-binding</keyword>
<dbReference type="PIRSF" id="PIRSF036893">
    <property type="entry name" value="Lipocalin_ApoD"/>
    <property type="match status" value="1"/>
</dbReference>
<keyword evidence="9 12" id="KW-0449">Lipoprotein</keyword>
<keyword evidence="17" id="KW-1185">Reference proteome</keyword>
<keyword evidence="6 12" id="KW-0472">Membrane</keyword>
<comment type="function">
    <text evidence="10 12">Involved in the storage or transport of lipids necessary for membrane maintenance under stressful conditions. Displays a binding preference for lysophospholipids.</text>
</comment>
<feature type="compositionally biased region" description="Basic and acidic residues" evidence="14">
    <location>
        <begin position="181"/>
        <end position="190"/>
    </location>
</feature>
<evidence type="ECO:0000256" key="7">
    <source>
        <dbReference type="ARBA" id="ARBA00023139"/>
    </source>
</evidence>
<dbReference type="AlphaFoldDB" id="A0A1T1H9V6"/>
<feature type="signal peptide" evidence="12">
    <location>
        <begin position="1"/>
        <end position="19"/>
    </location>
</feature>
<dbReference type="InterPro" id="IPR012674">
    <property type="entry name" value="Calycin"/>
</dbReference>
<protein>
    <recommendedName>
        <fullName evidence="11 12">Outer membrane lipoprotein Blc</fullName>
    </recommendedName>
</protein>
<evidence type="ECO:0000256" key="4">
    <source>
        <dbReference type="ARBA" id="ARBA00022729"/>
    </source>
</evidence>
<dbReference type="FunFam" id="2.40.128.20:FF:000002">
    <property type="entry name" value="Outer membrane lipoprotein Blc"/>
    <property type="match status" value="1"/>
</dbReference>
<feature type="chain" id="PRO_5013436529" description="Outer membrane lipoprotein Blc" evidence="12">
    <location>
        <begin position="20"/>
        <end position="190"/>
    </location>
</feature>
<evidence type="ECO:0000256" key="8">
    <source>
        <dbReference type="ARBA" id="ARBA00023237"/>
    </source>
</evidence>
<dbReference type="GO" id="GO:0009279">
    <property type="term" value="C:cell outer membrane"/>
    <property type="evidence" value="ECO:0007669"/>
    <property type="project" value="UniProtKB-SubCell"/>
</dbReference>
<dbReference type="RefSeq" id="WP_078320093.1">
    <property type="nucleotide sequence ID" value="NZ_FXTS01000006.1"/>
</dbReference>
<feature type="lipid moiety-binding region" description="N-palmitoyl cysteine" evidence="13">
    <location>
        <position position="21"/>
    </location>
</feature>
<dbReference type="PROSITE" id="PS51257">
    <property type="entry name" value="PROKAR_LIPOPROTEIN"/>
    <property type="match status" value="1"/>
</dbReference>
<dbReference type="InterPro" id="IPR000566">
    <property type="entry name" value="Lipocln_cytosolic_FA-bd_dom"/>
</dbReference>
<dbReference type="PRINTS" id="PR01171">
    <property type="entry name" value="BCTLIPOCALIN"/>
</dbReference>
<keyword evidence="8 12" id="KW-0998">Cell outer membrane</keyword>
<evidence type="ECO:0000256" key="2">
    <source>
        <dbReference type="ARBA" id="ARBA00006889"/>
    </source>
</evidence>
<evidence type="ECO:0000256" key="9">
    <source>
        <dbReference type="ARBA" id="ARBA00023288"/>
    </source>
</evidence>
<feature type="domain" description="Lipocalin/cytosolic fatty-acid binding" evidence="15">
    <location>
        <begin position="35"/>
        <end position="174"/>
    </location>
</feature>
<feature type="region of interest" description="Disordered" evidence="14">
    <location>
        <begin position="167"/>
        <end position="190"/>
    </location>
</feature>
<gene>
    <name evidence="16" type="ORF">BTA35_0212190</name>
</gene>
<evidence type="ECO:0000256" key="13">
    <source>
        <dbReference type="PIRSR" id="PIRSR036893-52"/>
    </source>
</evidence>
<evidence type="ECO:0000256" key="6">
    <source>
        <dbReference type="ARBA" id="ARBA00023136"/>
    </source>
</evidence>
<evidence type="ECO:0000256" key="12">
    <source>
        <dbReference type="PIRNR" id="PIRNR036893"/>
    </source>
</evidence>
<comment type="similarity">
    <text evidence="2 12">Belongs to the calycin superfamily. Lipocalin family.</text>
</comment>
<dbReference type="Proteomes" id="UP000190064">
    <property type="component" value="Unassembled WGS sequence"/>
</dbReference>
<evidence type="ECO:0000313" key="16">
    <source>
        <dbReference type="EMBL" id="OOV86644.1"/>
    </source>
</evidence>
<keyword evidence="4 12" id="KW-0732">Signal</keyword>
<comment type="subcellular location">
    <subcellularLocation>
        <location evidence="1">Cell outer membrane</location>
        <topology evidence="1">Lipid-anchor</topology>
    </subcellularLocation>
</comment>
<reference evidence="16" key="1">
    <citation type="submission" date="2017-02" db="EMBL/GenBank/DDBJ databases">
        <title>Draft Genome Sequence of the Salt Water Bacterium Oceanospirillum linum ATCC 11336.</title>
        <authorList>
            <person name="Trachtenberg A.M."/>
            <person name="Carney J.G."/>
            <person name="Linnane J.D."/>
            <person name="Rheaume B.A."/>
            <person name="Pitts N.L."/>
            <person name="Mykles D.L."/>
            <person name="Maclea K.S."/>
        </authorList>
    </citation>
    <scope>NUCLEOTIDE SEQUENCE [LARGE SCALE GENOMIC DNA]</scope>
    <source>
        <strain evidence="16">ATCC 11336</strain>
    </source>
</reference>
<evidence type="ECO:0000256" key="10">
    <source>
        <dbReference type="ARBA" id="ARBA00057024"/>
    </source>
</evidence>
<dbReference type="InterPro" id="IPR047202">
    <property type="entry name" value="Lipocalin_Blc-like_dom"/>
</dbReference>
<comment type="subunit">
    <text evidence="3 12">Homodimer.</text>
</comment>
<dbReference type="InterPro" id="IPR002446">
    <property type="entry name" value="Lipocalin_bac"/>
</dbReference>
<evidence type="ECO:0000256" key="1">
    <source>
        <dbReference type="ARBA" id="ARBA00004459"/>
    </source>
</evidence>
<dbReference type="Pfam" id="PF08212">
    <property type="entry name" value="Lipocalin_2"/>
    <property type="match status" value="1"/>
</dbReference>
<sequence length="190" mass="21138">MKTILALKTCLLLGALALAACTGIPDKVTPVSGFKLKPYLGEWYEIARLDHSFERGLSHISAHYSVRDDGGIRVINQGFNTKEGKWQQAEGKAYFIGAADQAHLKVSFFGPFYGSYIVFELDKENYQYAFISGPDTDYLWLLSRTPEVSDALKQRFISEAEKRGFDTSGLIFPDQSAASKPEGKPELLSE</sequence>
<dbReference type="SUPFAM" id="SSF50814">
    <property type="entry name" value="Lipocalins"/>
    <property type="match status" value="1"/>
</dbReference>
<feature type="lipid moiety-binding region" description="S-diacylglycerol cysteine" evidence="13">
    <location>
        <position position="21"/>
    </location>
</feature>
<evidence type="ECO:0000256" key="3">
    <source>
        <dbReference type="ARBA" id="ARBA00011738"/>
    </source>
</evidence>
<dbReference type="EMBL" id="MTSD02000005">
    <property type="protein sequence ID" value="OOV86644.1"/>
    <property type="molecule type" value="Genomic_DNA"/>
</dbReference>
<evidence type="ECO:0000256" key="14">
    <source>
        <dbReference type="SAM" id="MobiDB-lite"/>
    </source>
</evidence>
<evidence type="ECO:0000313" key="17">
    <source>
        <dbReference type="Proteomes" id="UP000190064"/>
    </source>
</evidence>
<dbReference type="CDD" id="cd19438">
    <property type="entry name" value="lipocalin_Blc-like"/>
    <property type="match status" value="1"/>
</dbReference>
<dbReference type="Gene3D" id="2.40.128.20">
    <property type="match status" value="1"/>
</dbReference>